<proteinExistence type="predicted"/>
<name>A0A7T0DUM7_9ENTR</name>
<dbReference type="InterPro" id="IPR054205">
    <property type="entry name" value="DUF6911"/>
</dbReference>
<accession>A0A7T0DUM7</accession>
<sequence>MKDEFEVDFYLYARNFFSRVRGPKWNDVEEFLMKLRGDTGGVRLRIVPEPDIGPMNLEVSTDDGFYLLTLLECSESDLTVRSYWDKSKSGMEKKIQIYGDYWPERQLTKDFDLVVRVFKEFFDIGNVSTELLN</sequence>
<evidence type="ECO:0000313" key="1">
    <source>
        <dbReference type="EMBL" id="QPJ99761.1"/>
    </source>
</evidence>
<reference evidence="1" key="1">
    <citation type="submission" date="2020-09" db="EMBL/GenBank/DDBJ databases">
        <title>First Report of a novel Colistin-Resistant species of Enterobacter cloacae complex Producing MCR-5 isolated from hospital sewage water.</title>
        <authorList>
            <person name="Zhou K."/>
        </authorList>
    </citation>
    <scope>NUCLEOTIDE SEQUENCE [LARGE SCALE GENOMIC DNA]</scope>
    <source>
        <strain evidence="1">HSW1412</strain>
    </source>
</reference>
<gene>
    <name evidence="1" type="ORF">IDM36_17995</name>
</gene>
<dbReference type="AlphaFoldDB" id="A0A7T0DUM7"/>
<protein>
    <submittedName>
        <fullName evidence="1">Uncharacterized protein</fullName>
    </submittedName>
</protein>
<dbReference type="Pfam" id="PF21852">
    <property type="entry name" value="DUF6911"/>
    <property type="match status" value="1"/>
</dbReference>
<dbReference type="EMBL" id="CP061801">
    <property type="protein sequence ID" value="QPJ99761.1"/>
    <property type="molecule type" value="Genomic_DNA"/>
</dbReference>
<organism evidence="1">
    <name type="scientific">Enterobacter mori</name>
    <dbReference type="NCBI Taxonomy" id="539813"/>
    <lineage>
        <taxon>Bacteria</taxon>
        <taxon>Pseudomonadati</taxon>
        <taxon>Pseudomonadota</taxon>
        <taxon>Gammaproteobacteria</taxon>
        <taxon>Enterobacterales</taxon>
        <taxon>Enterobacteriaceae</taxon>
        <taxon>Enterobacter</taxon>
    </lineage>
</organism>